<keyword evidence="2" id="KW-1185">Reference proteome</keyword>
<sequence length="72" mass="8592">MYPEFIRQSVKHRFMFYEQYDGKVNNPAKCLGNTKALPHVNRLILRRLKKLANIIRPLNLGECLLLDFLKYQ</sequence>
<evidence type="ECO:0000313" key="1">
    <source>
        <dbReference type="EMBL" id="OZC11760.1"/>
    </source>
</evidence>
<organism evidence="1 2">
    <name type="scientific">Onchocerca flexuosa</name>
    <dbReference type="NCBI Taxonomy" id="387005"/>
    <lineage>
        <taxon>Eukaryota</taxon>
        <taxon>Metazoa</taxon>
        <taxon>Ecdysozoa</taxon>
        <taxon>Nematoda</taxon>
        <taxon>Chromadorea</taxon>
        <taxon>Rhabditida</taxon>
        <taxon>Spirurina</taxon>
        <taxon>Spiruromorpha</taxon>
        <taxon>Filarioidea</taxon>
        <taxon>Onchocercidae</taxon>
        <taxon>Onchocerca</taxon>
    </lineage>
</organism>
<name>A0A238C3X3_9BILA</name>
<gene>
    <name evidence="1" type="ORF">X798_00940</name>
</gene>
<dbReference type="AlphaFoldDB" id="A0A238C3X3"/>
<protein>
    <submittedName>
        <fullName evidence="1">Uncharacterized protein</fullName>
    </submittedName>
</protein>
<accession>A0A238C3X3</accession>
<dbReference type="Proteomes" id="UP000242913">
    <property type="component" value="Unassembled WGS sequence"/>
</dbReference>
<dbReference type="EMBL" id="KZ269979">
    <property type="protein sequence ID" value="OZC11760.1"/>
    <property type="molecule type" value="Genomic_DNA"/>
</dbReference>
<evidence type="ECO:0000313" key="2">
    <source>
        <dbReference type="Proteomes" id="UP000242913"/>
    </source>
</evidence>
<reference evidence="1 2" key="1">
    <citation type="submission" date="2015-12" db="EMBL/GenBank/DDBJ databases">
        <title>Draft genome of the nematode, Onchocerca flexuosa.</title>
        <authorList>
            <person name="Mitreva M."/>
        </authorList>
    </citation>
    <scope>NUCLEOTIDE SEQUENCE [LARGE SCALE GENOMIC DNA]</scope>
    <source>
        <strain evidence="1">Red Deer</strain>
    </source>
</reference>
<proteinExistence type="predicted"/>